<dbReference type="EMBL" id="BJHW01000003">
    <property type="protein sequence ID" value="GDY60551.1"/>
    <property type="molecule type" value="Genomic_DNA"/>
</dbReference>
<dbReference type="Proteomes" id="UP000301309">
    <property type="component" value="Unassembled WGS sequence"/>
</dbReference>
<evidence type="ECO:0000259" key="2">
    <source>
        <dbReference type="Pfam" id="PF00308"/>
    </source>
</evidence>
<evidence type="ECO:0000313" key="4">
    <source>
        <dbReference type="Proteomes" id="UP000301309"/>
    </source>
</evidence>
<feature type="compositionally biased region" description="Basic and acidic residues" evidence="1">
    <location>
        <begin position="21"/>
        <end position="32"/>
    </location>
</feature>
<dbReference type="InterPro" id="IPR013317">
    <property type="entry name" value="DnaA_dom"/>
</dbReference>
<comment type="caution">
    <text evidence="3">The sequence shown here is derived from an EMBL/GenBank/DDBJ whole genome shotgun (WGS) entry which is preliminary data.</text>
</comment>
<keyword evidence="4" id="KW-1185">Reference proteome</keyword>
<organism evidence="3 4">
    <name type="scientific">Streptomyces violaceusniger</name>
    <dbReference type="NCBI Taxonomy" id="68280"/>
    <lineage>
        <taxon>Bacteria</taxon>
        <taxon>Bacillati</taxon>
        <taxon>Actinomycetota</taxon>
        <taxon>Actinomycetes</taxon>
        <taxon>Kitasatosporales</taxon>
        <taxon>Streptomycetaceae</taxon>
        <taxon>Streptomyces</taxon>
        <taxon>Streptomyces violaceusniger group</taxon>
    </lineage>
</organism>
<evidence type="ECO:0000313" key="3">
    <source>
        <dbReference type="EMBL" id="GDY60551.1"/>
    </source>
</evidence>
<name>A0A4D4LFY1_STRVO</name>
<sequence>MATGSGPISDRNNQTPTATPRPEEFIDSTHDGKADAFRKRYRDMDIQFLASKESTQEEFFHTVPGPGTRIPSAPFWKAGMTSSRTECRRRASNWSRRPRVVAETWRRPPARNRRPPTPSTDRRPLETTICTPSEPKCSHCQSTTDDHLDGPPLGSGQPEHCYRSGRRQFRRLVSTATDELTRTAIKAISSSGLLFLAYWWNRH</sequence>
<accession>A0A4D4LFY1</accession>
<dbReference type="AlphaFoldDB" id="A0A4D4LFY1"/>
<reference evidence="3 4" key="1">
    <citation type="journal article" date="2020" name="Int. J. Syst. Evol. Microbiol.">
        <title>Reclassification of Streptomyces castelarensis and Streptomyces sporoclivatus as later heterotypic synonyms of Streptomyces antimycoticus.</title>
        <authorList>
            <person name="Komaki H."/>
            <person name="Tamura T."/>
        </authorList>
    </citation>
    <scope>NUCLEOTIDE SEQUENCE [LARGE SCALE GENOMIC DNA]</scope>
    <source>
        <strain evidence="3 4">NBRC 13459</strain>
    </source>
</reference>
<feature type="domain" description="Chromosomal replication initiator protein DnaA ATPAse" evidence="2">
    <location>
        <begin position="23"/>
        <end position="63"/>
    </location>
</feature>
<feature type="region of interest" description="Disordered" evidence="1">
    <location>
        <begin position="105"/>
        <end position="161"/>
    </location>
</feature>
<protein>
    <recommendedName>
        <fullName evidence="2">Chromosomal replication initiator protein DnaA ATPAse domain-containing protein</fullName>
    </recommendedName>
</protein>
<evidence type="ECO:0000256" key="1">
    <source>
        <dbReference type="SAM" id="MobiDB-lite"/>
    </source>
</evidence>
<feature type="region of interest" description="Disordered" evidence="1">
    <location>
        <begin position="1"/>
        <end position="32"/>
    </location>
</feature>
<dbReference type="Pfam" id="PF00308">
    <property type="entry name" value="Bac_DnaA"/>
    <property type="match status" value="1"/>
</dbReference>
<proteinExistence type="predicted"/>
<gene>
    <name evidence="3" type="ORF">SVIO_111740</name>
</gene>